<accession>A0A381SKS9</accession>
<dbReference type="AlphaFoldDB" id="A0A381SKS9"/>
<evidence type="ECO:0000256" key="1">
    <source>
        <dbReference type="ARBA" id="ARBA00006586"/>
    </source>
</evidence>
<evidence type="ECO:0000256" key="2">
    <source>
        <dbReference type="ARBA" id="ARBA00022801"/>
    </source>
</evidence>
<dbReference type="GO" id="GO:0017000">
    <property type="term" value="P:antibiotic biosynthetic process"/>
    <property type="evidence" value="ECO:0007669"/>
    <property type="project" value="InterPro"/>
</dbReference>
<dbReference type="Gene3D" id="2.30.120.10">
    <property type="match status" value="1"/>
</dbReference>
<dbReference type="GO" id="GO:0016811">
    <property type="term" value="F:hydrolase activity, acting on carbon-nitrogen (but not peptide) bonds, in linear amides"/>
    <property type="evidence" value="ECO:0007669"/>
    <property type="project" value="InterPro"/>
</dbReference>
<proteinExistence type="inferred from homology"/>
<dbReference type="InterPro" id="IPR043147">
    <property type="entry name" value="Penicillin_amidase_A-knob"/>
</dbReference>
<dbReference type="PANTHER" id="PTHR34218:SF4">
    <property type="entry name" value="ACYL-HOMOSERINE LACTONE ACYLASE QUIP"/>
    <property type="match status" value="1"/>
</dbReference>
<dbReference type="InterPro" id="IPR043146">
    <property type="entry name" value="Penicillin_amidase_N_B-knob"/>
</dbReference>
<dbReference type="InterPro" id="IPR014395">
    <property type="entry name" value="Pen/GL7ACA/AHL_acylase"/>
</dbReference>
<dbReference type="CDD" id="cd03747">
    <property type="entry name" value="Ntn_PGA_like"/>
    <property type="match status" value="1"/>
</dbReference>
<dbReference type="Gene3D" id="1.10.439.10">
    <property type="entry name" value="Penicillin Amidohydrolase, domain 1"/>
    <property type="match status" value="1"/>
</dbReference>
<dbReference type="InterPro" id="IPR002692">
    <property type="entry name" value="S45"/>
</dbReference>
<dbReference type="InterPro" id="IPR023343">
    <property type="entry name" value="Penicillin_amidase_dom1"/>
</dbReference>
<organism evidence="4">
    <name type="scientific">marine metagenome</name>
    <dbReference type="NCBI Taxonomy" id="408172"/>
    <lineage>
        <taxon>unclassified sequences</taxon>
        <taxon>metagenomes</taxon>
        <taxon>ecological metagenomes</taxon>
    </lineage>
</organism>
<dbReference type="PIRSF" id="PIRSF001227">
    <property type="entry name" value="Pen_acylase"/>
    <property type="match status" value="1"/>
</dbReference>
<dbReference type="EMBL" id="UINC01003170">
    <property type="protein sequence ID" value="SVA03951.1"/>
    <property type="molecule type" value="Genomic_DNA"/>
</dbReference>
<evidence type="ECO:0000256" key="3">
    <source>
        <dbReference type="ARBA" id="ARBA00023145"/>
    </source>
</evidence>
<reference evidence="4" key="1">
    <citation type="submission" date="2018-05" db="EMBL/GenBank/DDBJ databases">
        <authorList>
            <person name="Lanie J.A."/>
            <person name="Ng W.-L."/>
            <person name="Kazmierczak K.M."/>
            <person name="Andrzejewski T.M."/>
            <person name="Davidsen T.M."/>
            <person name="Wayne K.J."/>
            <person name="Tettelin H."/>
            <person name="Glass J.I."/>
            <person name="Rusch D."/>
            <person name="Podicherti R."/>
            <person name="Tsui H.-C.T."/>
            <person name="Winkler M.E."/>
        </authorList>
    </citation>
    <scope>NUCLEOTIDE SEQUENCE</scope>
</reference>
<keyword evidence="2" id="KW-0378">Hydrolase</keyword>
<evidence type="ECO:0000313" key="4">
    <source>
        <dbReference type="EMBL" id="SVA03951.1"/>
    </source>
</evidence>
<dbReference type="InterPro" id="IPR029055">
    <property type="entry name" value="Ntn_hydrolases_N"/>
</dbReference>
<dbReference type="Pfam" id="PF01804">
    <property type="entry name" value="Penicil_amidase"/>
    <property type="match status" value="1"/>
</dbReference>
<comment type="similarity">
    <text evidence="1">Belongs to the peptidase S45 family.</text>
</comment>
<dbReference type="PANTHER" id="PTHR34218">
    <property type="entry name" value="PEPTIDASE S45 PENICILLIN AMIDASE"/>
    <property type="match status" value="1"/>
</dbReference>
<sequence>MTNTRYLILPILTTLLIWTLNNPIGKLPPLGKFLDPFHGYLALVDSDNINRLKMESSYLESPVTVIFDTLRIPHIFAENDIDLYFAQGYIMASERLWQMEFQTHAAGGRLSEIVGEKALGYDRYQRRVGMKYGAENSLNAILKDQQLLPMADAFTEGVNTYIASLSIDQYPLEYKILDYAPEPWTPLKTSLLLKYMAWMLTGRNTELTYTRMWNEMGRDIVEELFPIYPWFVDPIIPPGTKYDFKPVPLDQPPNLYQSKADRGNIITQEHEGIGSNNWVVSGNRTTSGNAMLANDPHLGLNLPSIWYAMHLVSPNQNVMGVTLPGTPGIIIGFNDHISWGLTNGYDDVMDWYDIQFKDSTMTEYFHDNKWKPTQKIVEKFKIKGGETFSDTITFTHHGPIVWDTPYQTLSLGEKSIRNSIRQVSTGRALRWLAHDESNELRTFYLLNTAENYADYVHALEYFNCPGQNFAYADVEGNIALWHAGNTPAKWAKQGMFISDGTDPRYDWQATVPHHQKPHVKNPGRGYVGSANQHPTTSDYPYFLSEFYWASFRWNQIHTRLDTLQSATINDMLEIQLDNRSVFAEKTMPIILRTWKNHLKNDLEKQTFTILSNWDYEMDGHSPAPTLYRYWYGILEELTWEDDLGIDNERFIWPYRDKMMELILTNPKSHWFDDKTTIQIETFSHQSLKAFHKMVSDLQNKYGDDILRDWIWAKHQGTDINHVANIPGLGMMGLPTSGGSDIPNATGTTFGPSWRLVVDMGEKKIAYGIYPGGQSGFPGSAYYDNMIDDWVNGIAYPLSFSENASDISGETIILGNDK</sequence>
<keyword evidence="3" id="KW-0865">Zymogen</keyword>
<dbReference type="Gene3D" id="1.10.1400.10">
    <property type="match status" value="1"/>
</dbReference>
<dbReference type="Gene3D" id="3.60.20.10">
    <property type="entry name" value="Glutamine Phosphoribosylpyrophosphate, subunit 1, domain 1"/>
    <property type="match status" value="1"/>
</dbReference>
<name>A0A381SKS9_9ZZZZ</name>
<protein>
    <recommendedName>
        <fullName evidence="5">Penicillin acylase family protein</fullName>
    </recommendedName>
</protein>
<gene>
    <name evidence="4" type="ORF">METZ01_LOCUS56805</name>
</gene>
<dbReference type="SUPFAM" id="SSF56235">
    <property type="entry name" value="N-terminal nucleophile aminohydrolases (Ntn hydrolases)"/>
    <property type="match status" value="1"/>
</dbReference>
<evidence type="ECO:0008006" key="5">
    <source>
        <dbReference type="Google" id="ProtNLM"/>
    </source>
</evidence>